<reference evidence="4" key="4">
    <citation type="journal article" date="2014" name="Genome Announc.">
        <title>Draft genome sequences of six enterohepatic helicobacter species isolated from humans and one from rhesus macaques.</title>
        <authorList>
            <person name="Shen Z."/>
            <person name="Sheh A."/>
            <person name="Young S.K."/>
            <person name="Abouelliel A."/>
            <person name="Ward D.V."/>
            <person name="Earl A.M."/>
            <person name="Fox J.G."/>
        </authorList>
    </citation>
    <scope>NUCLEOTIDE SEQUENCE [LARGE SCALE GENOMIC DNA]</scope>
    <source>
        <strain evidence="4">CCUG 18818</strain>
    </source>
</reference>
<evidence type="ECO:0000313" key="4">
    <source>
        <dbReference type="Proteomes" id="UP000005755"/>
    </source>
</evidence>
<reference evidence="2" key="3">
    <citation type="submission" date="2012-07" db="EMBL/GenBank/DDBJ databases">
        <authorList>
            <person name="Akiyama T."/>
            <person name="Takeshita N."/>
            <person name="Ohmagari N."/>
            <person name="Kirikae T."/>
        </authorList>
    </citation>
    <scope>NUCLEOTIDE SEQUENCE</scope>
    <source>
        <strain evidence="2">ATCC BAA-847</strain>
    </source>
</reference>
<keyword evidence="4" id="KW-1185">Reference proteome</keyword>
<evidence type="ECO:0000313" key="3">
    <source>
        <dbReference type="EMBL" id="EFR47742.1"/>
    </source>
</evidence>
<dbReference type="EMBL" id="AP012492">
    <property type="protein sequence ID" value="BAM32675.1"/>
    <property type="molecule type" value="Genomic_DNA"/>
</dbReference>
<reference evidence="3" key="1">
    <citation type="submission" date="2008-08" db="EMBL/GenBank/DDBJ databases">
        <title>Annotation of Helicobacter cinaedi strain CCUG 18818.</title>
        <authorList>
            <consortium name="The Broad Institute Genome Sequencing Platform"/>
            <person name="Fox J.G."/>
            <person name="Shen Z."/>
            <person name="Charoenlap N."/>
            <person name="Schauer D.B."/>
            <person name="Ward D."/>
            <person name="Mehta T."/>
            <person name="Young S."/>
            <person name="Jaffe D."/>
            <person name="Gnerre S."/>
            <person name="Berlin A."/>
            <person name="Heiman D."/>
            <person name="Hepburn T."/>
            <person name="Shea T."/>
            <person name="Sykes S."/>
            <person name="Alvarado L."/>
            <person name="Kodira C."/>
            <person name="Borodovsky M."/>
            <person name="Lander E."/>
            <person name="Galagan J."/>
            <person name="Nusbaum C."/>
            <person name="Birren B."/>
        </authorList>
    </citation>
    <scope>NUCLEOTIDE SEQUENCE</scope>
    <source>
        <strain evidence="3">CCUG 18818</strain>
    </source>
</reference>
<dbReference type="AlphaFoldDB" id="A0AAI8MMY3"/>
<dbReference type="Proteomes" id="UP000006036">
    <property type="component" value="Chromosome 1"/>
</dbReference>
<sequence length="215" mass="25708">MKTKLVYVLFMLFSSYAQLWANSLVLNPLSVDYLHLRDEFDFTQKGNVYEKKFRMPLDLWRDNLYVDIFISFGYADNLNYVKSNDLETLPIQNAKDFFNRLEIIKSPYNNKLNLSPNFWIPERKEKIMQLLKAYHPNQYFKFKITFIPLANPKAKQEQIIEFPLYFIGSKQKYITNMRVNVKTWKKYYVKLEVLEDTTLPNDIKPLVIIKSSSDK</sequence>
<organism evidence="2 5">
    <name type="scientific">Helicobacter cinaedi CCUG 18818 = ATCC BAA-847</name>
    <dbReference type="NCBI Taxonomy" id="537971"/>
    <lineage>
        <taxon>Bacteria</taxon>
        <taxon>Pseudomonadati</taxon>
        <taxon>Campylobacterota</taxon>
        <taxon>Epsilonproteobacteria</taxon>
        <taxon>Campylobacterales</taxon>
        <taxon>Helicobacteraceae</taxon>
        <taxon>Helicobacter</taxon>
    </lineage>
</organism>
<protein>
    <recommendedName>
        <fullName evidence="6">Periplasmic protein</fullName>
    </recommendedName>
</protein>
<dbReference type="EMBL" id="DS990401">
    <property type="protein sequence ID" value="EFR47742.1"/>
    <property type="molecule type" value="Genomic_DNA"/>
</dbReference>
<dbReference type="KEGG" id="hcb:HCBAA847_1445"/>
<dbReference type="Proteomes" id="UP000005755">
    <property type="component" value="Unassembled WGS sequence"/>
</dbReference>
<evidence type="ECO:0000256" key="1">
    <source>
        <dbReference type="SAM" id="SignalP"/>
    </source>
</evidence>
<dbReference type="RefSeq" id="WP_002957642.1">
    <property type="nucleotide sequence ID" value="NC_020555.1"/>
</dbReference>
<evidence type="ECO:0000313" key="2">
    <source>
        <dbReference type="EMBL" id="BAM32675.1"/>
    </source>
</evidence>
<feature type="signal peptide" evidence="1">
    <location>
        <begin position="1"/>
        <end position="21"/>
    </location>
</feature>
<evidence type="ECO:0000313" key="5">
    <source>
        <dbReference type="Proteomes" id="UP000006036"/>
    </source>
</evidence>
<keyword evidence="1" id="KW-0732">Signal</keyword>
<accession>A0AAI8MMY3</accession>
<name>A0AAI8MMY3_9HELI</name>
<reference evidence="2 5" key="2">
    <citation type="journal article" date="2012" name="J. Bacteriol.">
        <title>Complete Genome Sequence of Helicobacter cinaedi Type Strain ATCC BAA-847.</title>
        <authorList>
            <person name="Miyoshi-Akiyama T."/>
            <person name="Takeshita N."/>
            <person name="Ohmagari N."/>
            <person name="Kirikae T."/>
        </authorList>
    </citation>
    <scope>NUCLEOTIDE SEQUENCE [LARGE SCALE GENOMIC DNA]</scope>
    <source>
        <strain evidence="2 5">ATCC BAA-847</strain>
    </source>
</reference>
<gene>
    <name evidence="2" type="ORF">HCBAA847_1445</name>
    <name evidence="3" type="ORF">HCCG_02291</name>
</gene>
<evidence type="ECO:0008006" key="6">
    <source>
        <dbReference type="Google" id="ProtNLM"/>
    </source>
</evidence>
<proteinExistence type="predicted"/>
<feature type="chain" id="PRO_5042565938" description="Periplasmic protein" evidence="1">
    <location>
        <begin position="22"/>
        <end position="215"/>
    </location>
</feature>